<evidence type="ECO:0000256" key="5">
    <source>
        <dbReference type="ARBA" id="ARBA00023002"/>
    </source>
</evidence>
<keyword evidence="5 9" id="KW-0560">Oxidoreductase</keyword>
<evidence type="ECO:0000313" key="12">
    <source>
        <dbReference type="Proteomes" id="UP000177622"/>
    </source>
</evidence>
<dbReference type="InterPro" id="IPR017972">
    <property type="entry name" value="Cyt_P450_CS"/>
</dbReference>
<dbReference type="PANTHER" id="PTHR24305:SF190">
    <property type="entry name" value="P450, PUTATIVE (EUROFUNG)-RELATED"/>
    <property type="match status" value="1"/>
</dbReference>
<feature type="transmembrane region" description="Helical" evidence="10">
    <location>
        <begin position="6"/>
        <end position="25"/>
    </location>
</feature>
<dbReference type="InterPro" id="IPR036396">
    <property type="entry name" value="Cyt_P450_sf"/>
</dbReference>
<dbReference type="EMBL" id="LXJU01000029">
    <property type="protein sequence ID" value="OGE48407.1"/>
    <property type="molecule type" value="Genomic_DNA"/>
</dbReference>
<evidence type="ECO:0000256" key="7">
    <source>
        <dbReference type="ARBA" id="ARBA00023033"/>
    </source>
</evidence>
<keyword evidence="10" id="KW-0472">Membrane</keyword>
<comment type="similarity">
    <text evidence="2 9">Belongs to the cytochrome P450 family.</text>
</comment>
<comment type="caution">
    <text evidence="11">The sequence shown here is derived from an EMBL/GenBank/DDBJ whole genome shotgun (WGS) entry which is preliminary data.</text>
</comment>
<dbReference type="OrthoDB" id="3934656at2759"/>
<evidence type="ECO:0000256" key="6">
    <source>
        <dbReference type="ARBA" id="ARBA00023004"/>
    </source>
</evidence>
<dbReference type="PROSITE" id="PS00086">
    <property type="entry name" value="CYTOCHROME_P450"/>
    <property type="match status" value="1"/>
</dbReference>
<dbReference type="GO" id="GO:0020037">
    <property type="term" value="F:heme binding"/>
    <property type="evidence" value="ECO:0007669"/>
    <property type="project" value="InterPro"/>
</dbReference>
<keyword evidence="10" id="KW-1133">Transmembrane helix</keyword>
<evidence type="ECO:0000256" key="8">
    <source>
        <dbReference type="PIRSR" id="PIRSR602401-1"/>
    </source>
</evidence>
<dbReference type="PRINTS" id="PR00385">
    <property type="entry name" value="P450"/>
</dbReference>
<dbReference type="PRINTS" id="PR00463">
    <property type="entry name" value="EP450I"/>
</dbReference>
<dbReference type="InterPro" id="IPR002401">
    <property type="entry name" value="Cyt_P450_E_grp-I"/>
</dbReference>
<evidence type="ECO:0000256" key="9">
    <source>
        <dbReference type="RuleBase" id="RU000461"/>
    </source>
</evidence>
<dbReference type="RefSeq" id="XP_022483862.1">
    <property type="nucleotide sequence ID" value="XM_022636267.1"/>
</dbReference>
<evidence type="ECO:0000256" key="10">
    <source>
        <dbReference type="SAM" id="Phobius"/>
    </source>
</evidence>
<dbReference type="CDD" id="cd11060">
    <property type="entry name" value="CYP57A1-like"/>
    <property type="match status" value="1"/>
</dbReference>
<keyword evidence="6 8" id="KW-0408">Iron</keyword>
<comment type="cofactor">
    <cofactor evidence="1 8">
        <name>heme</name>
        <dbReference type="ChEBI" id="CHEBI:30413"/>
    </cofactor>
</comment>
<protein>
    <submittedName>
        <fullName evidence="11">Uncharacterized protein</fullName>
    </submittedName>
</protein>
<sequence>MTEIPSLPLLPILCGLTGICLVALYKAISHPLFRIPGPFLARFTRLWLLREAVISRFPFTNVKLHKKYGPIVRIAPNEYSIDDPASAKIIYGSGKGFIKSPWYEASGSPLSLVPGLFSERDPTLHAGIRRKVASGYSMTSLVQMETFVDDCSVILHQRFSEFADSGTTIDLCRWMQCYAFDVIGNITVGERFGFLDQGEDLQSVMASIDEFTKYAVRVGIYAQWHKIIFPLYMRFKKLPGLINVRMFAHSKLENRYAKLLSDDFKSDESGPADFVTKLTRIQSTDPSKISKAEIASACTTNIGAGSDTTSISLSAVFFFLYTYPDTLARLRSEINENIDQGLLSDPVKYGESTRMPYLQAVIKEALRIHPATGLILGRVVPKGGQNLAGQYFPEGTIVGINSWVAHHNTDIFGSDVDVFRPERWLEEPEIVRKRDSYSMTFGMGSRMCIGKNISLMEMSKAIPQILRNFELVPENGTPSWELDNVWFA</sequence>
<accession>A0A1F5L5N6</accession>
<dbReference type="Pfam" id="PF00067">
    <property type="entry name" value="p450"/>
    <property type="match status" value="1"/>
</dbReference>
<organism evidence="11 12">
    <name type="scientific">Penicillium arizonense</name>
    <dbReference type="NCBI Taxonomy" id="1835702"/>
    <lineage>
        <taxon>Eukaryota</taxon>
        <taxon>Fungi</taxon>
        <taxon>Dikarya</taxon>
        <taxon>Ascomycota</taxon>
        <taxon>Pezizomycotina</taxon>
        <taxon>Eurotiomycetes</taxon>
        <taxon>Eurotiomycetidae</taxon>
        <taxon>Eurotiales</taxon>
        <taxon>Aspergillaceae</taxon>
        <taxon>Penicillium</taxon>
    </lineage>
</organism>
<dbReference type="AlphaFoldDB" id="A0A1F5L5N6"/>
<proteinExistence type="inferred from homology"/>
<dbReference type="Proteomes" id="UP000177622">
    <property type="component" value="Unassembled WGS sequence"/>
</dbReference>
<dbReference type="GeneID" id="34581001"/>
<keyword evidence="10" id="KW-0812">Transmembrane</keyword>
<evidence type="ECO:0000256" key="3">
    <source>
        <dbReference type="ARBA" id="ARBA00022617"/>
    </source>
</evidence>
<evidence type="ECO:0000256" key="2">
    <source>
        <dbReference type="ARBA" id="ARBA00010617"/>
    </source>
</evidence>
<dbReference type="STRING" id="1835702.A0A1F5L5N6"/>
<dbReference type="FunFam" id="1.10.630.10:FF:000050">
    <property type="entry name" value="Cytochrome P450 monooxygenase"/>
    <property type="match status" value="1"/>
</dbReference>
<dbReference type="GO" id="GO:0005506">
    <property type="term" value="F:iron ion binding"/>
    <property type="evidence" value="ECO:0007669"/>
    <property type="project" value="InterPro"/>
</dbReference>
<dbReference type="InterPro" id="IPR050121">
    <property type="entry name" value="Cytochrome_P450_monoxygenase"/>
</dbReference>
<gene>
    <name evidence="11" type="ORF">PENARI_c029G00886</name>
</gene>
<dbReference type="InterPro" id="IPR001128">
    <property type="entry name" value="Cyt_P450"/>
</dbReference>
<dbReference type="Gene3D" id="1.10.630.10">
    <property type="entry name" value="Cytochrome P450"/>
    <property type="match status" value="1"/>
</dbReference>
<evidence type="ECO:0000256" key="1">
    <source>
        <dbReference type="ARBA" id="ARBA00001971"/>
    </source>
</evidence>
<dbReference type="GO" id="GO:0043386">
    <property type="term" value="P:mycotoxin biosynthetic process"/>
    <property type="evidence" value="ECO:0007669"/>
    <property type="project" value="UniProtKB-ARBA"/>
</dbReference>
<evidence type="ECO:0000256" key="4">
    <source>
        <dbReference type="ARBA" id="ARBA00022723"/>
    </source>
</evidence>
<dbReference type="SUPFAM" id="SSF48264">
    <property type="entry name" value="Cytochrome P450"/>
    <property type="match status" value="1"/>
</dbReference>
<keyword evidence="3 8" id="KW-0349">Heme</keyword>
<keyword evidence="12" id="KW-1185">Reference proteome</keyword>
<reference evidence="11 12" key="1">
    <citation type="journal article" date="2016" name="Sci. Rep.">
        <title>Penicillium arizonense, a new, genome sequenced fungal species, reveals a high chemical diversity in secreted metabolites.</title>
        <authorList>
            <person name="Grijseels S."/>
            <person name="Nielsen J.C."/>
            <person name="Randelovic M."/>
            <person name="Nielsen J."/>
            <person name="Nielsen K.F."/>
            <person name="Workman M."/>
            <person name="Frisvad J.C."/>
        </authorList>
    </citation>
    <scope>NUCLEOTIDE SEQUENCE [LARGE SCALE GENOMIC DNA]</scope>
    <source>
        <strain evidence="11 12">CBS 141311</strain>
    </source>
</reference>
<dbReference type="GO" id="GO:0004497">
    <property type="term" value="F:monooxygenase activity"/>
    <property type="evidence" value="ECO:0007669"/>
    <property type="project" value="UniProtKB-KW"/>
</dbReference>
<evidence type="ECO:0000313" key="11">
    <source>
        <dbReference type="EMBL" id="OGE48407.1"/>
    </source>
</evidence>
<dbReference type="PANTHER" id="PTHR24305">
    <property type="entry name" value="CYTOCHROME P450"/>
    <property type="match status" value="1"/>
</dbReference>
<keyword evidence="7 9" id="KW-0503">Monooxygenase</keyword>
<dbReference type="GO" id="GO:0016705">
    <property type="term" value="F:oxidoreductase activity, acting on paired donors, with incorporation or reduction of molecular oxygen"/>
    <property type="evidence" value="ECO:0007669"/>
    <property type="project" value="InterPro"/>
</dbReference>
<name>A0A1F5L5N6_PENAI</name>
<keyword evidence="4 8" id="KW-0479">Metal-binding</keyword>
<feature type="binding site" description="axial binding residue" evidence="8">
    <location>
        <position position="448"/>
    </location>
    <ligand>
        <name>heme</name>
        <dbReference type="ChEBI" id="CHEBI:30413"/>
    </ligand>
    <ligandPart>
        <name>Fe</name>
        <dbReference type="ChEBI" id="CHEBI:18248"/>
    </ligandPart>
</feature>